<gene>
    <name evidence="1" type="ORF">DERYTH_LOCUS14137</name>
</gene>
<feature type="non-terminal residue" evidence="1">
    <location>
        <position position="341"/>
    </location>
</feature>
<comment type="caution">
    <text evidence="1">The sequence shown here is derived from an EMBL/GenBank/DDBJ whole genome shotgun (WGS) entry which is preliminary data.</text>
</comment>
<dbReference type="EMBL" id="CAJVPY010010407">
    <property type="protein sequence ID" value="CAG8718536.1"/>
    <property type="molecule type" value="Genomic_DNA"/>
</dbReference>
<sequence>SSQTTDHKLTNEISLEELSQYAPKILDLLTDNKEKRCQARNRLIKGYGFSKEQIFVLIPLQRIGRCKRQAPVPEGPELKAEKVNICQVLDSTGSEETIKEIAQCIIRDKLSEREVKAISRILEETSPDTFVALSRLSRFQRELRTLNASEKIIFAIFNPEERLNLYNVSNILNKQALADVMIMLCIRLAEIKNLCISNRAVTGYTKNRGQQDIFRVFRSLEKNEAWTRQLLTWIQEAIVSRELRDPGKLGSTYLSTFLKKDEFLPESGKPLLPSSLRKLGAVFASVAHGPKNASKANTYASEALLHSPDNHASPSKRQDHSASLMKTNIQIFSEGGLDNVY</sequence>
<proteinExistence type="predicted"/>
<reference evidence="1" key="1">
    <citation type="submission" date="2021-06" db="EMBL/GenBank/DDBJ databases">
        <authorList>
            <person name="Kallberg Y."/>
            <person name="Tangrot J."/>
            <person name="Rosling A."/>
        </authorList>
    </citation>
    <scope>NUCLEOTIDE SEQUENCE</scope>
    <source>
        <strain evidence="1">MA453B</strain>
    </source>
</reference>
<protein>
    <submittedName>
        <fullName evidence="1">19067_t:CDS:1</fullName>
    </submittedName>
</protein>
<evidence type="ECO:0000313" key="1">
    <source>
        <dbReference type="EMBL" id="CAG8718536.1"/>
    </source>
</evidence>
<organism evidence="1 2">
    <name type="scientific">Dentiscutata erythropus</name>
    <dbReference type="NCBI Taxonomy" id="1348616"/>
    <lineage>
        <taxon>Eukaryota</taxon>
        <taxon>Fungi</taxon>
        <taxon>Fungi incertae sedis</taxon>
        <taxon>Mucoromycota</taxon>
        <taxon>Glomeromycotina</taxon>
        <taxon>Glomeromycetes</taxon>
        <taxon>Diversisporales</taxon>
        <taxon>Gigasporaceae</taxon>
        <taxon>Dentiscutata</taxon>
    </lineage>
</organism>
<dbReference type="AlphaFoldDB" id="A0A9N9I3L9"/>
<name>A0A9N9I3L9_9GLOM</name>
<dbReference type="Proteomes" id="UP000789405">
    <property type="component" value="Unassembled WGS sequence"/>
</dbReference>
<keyword evidence="2" id="KW-1185">Reference proteome</keyword>
<accession>A0A9N9I3L9</accession>
<evidence type="ECO:0000313" key="2">
    <source>
        <dbReference type="Proteomes" id="UP000789405"/>
    </source>
</evidence>